<keyword evidence="1" id="KW-0472">Membrane</keyword>
<dbReference type="eggNOG" id="ENOG502S8V3">
    <property type="taxonomic scope" value="Eukaryota"/>
</dbReference>
<accession>B9SIH0</accession>
<name>B9SIH0_RICCO</name>
<reference evidence="3" key="1">
    <citation type="journal article" date="2010" name="Nat. Biotechnol.">
        <title>Draft genome sequence of the oilseed species Ricinus communis.</title>
        <authorList>
            <person name="Chan A.P."/>
            <person name="Crabtree J."/>
            <person name="Zhao Q."/>
            <person name="Lorenzi H."/>
            <person name="Orvis J."/>
            <person name="Puiu D."/>
            <person name="Melake-Berhan A."/>
            <person name="Jones K.M."/>
            <person name="Redman J."/>
            <person name="Chen G."/>
            <person name="Cahoon E.B."/>
            <person name="Gedil M."/>
            <person name="Stanke M."/>
            <person name="Haas B.J."/>
            <person name="Wortman J.R."/>
            <person name="Fraser-Liggett C.M."/>
            <person name="Ravel J."/>
            <person name="Rabinowicz P.D."/>
        </authorList>
    </citation>
    <scope>NUCLEOTIDE SEQUENCE [LARGE SCALE GENOMIC DNA]</scope>
    <source>
        <strain evidence="3">cv. Hale</strain>
    </source>
</reference>
<dbReference type="InterPro" id="IPR040411">
    <property type="entry name" value="At5g23160-like"/>
</dbReference>
<dbReference type="EMBL" id="EQ973972">
    <property type="protein sequence ID" value="EEF36625.1"/>
    <property type="molecule type" value="Genomic_DNA"/>
</dbReference>
<dbReference type="PANTHER" id="PTHR34379">
    <property type="entry name" value="OS07G0553800 PROTEIN"/>
    <property type="match status" value="1"/>
</dbReference>
<gene>
    <name evidence="2" type="ORF">RCOM_1256160</name>
</gene>
<dbReference type="Proteomes" id="UP000008311">
    <property type="component" value="Unassembled WGS sequence"/>
</dbReference>
<keyword evidence="1" id="KW-1133">Transmembrane helix</keyword>
<evidence type="ECO:0000313" key="2">
    <source>
        <dbReference type="EMBL" id="EEF36625.1"/>
    </source>
</evidence>
<organism evidence="2 3">
    <name type="scientific">Ricinus communis</name>
    <name type="common">Castor bean</name>
    <dbReference type="NCBI Taxonomy" id="3988"/>
    <lineage>
        <taxon>Eukaryota</taxon>
        <taxon>Viridiplantae</taxon>
        <taxon>Streptophyta</taxon>
        <taxon>Embryophyta</taxon>
        <taxon>Tracheophyta</taxon>
        <taxon>Spermatophyta</taxon>
        <taxon>Magnoliopsida</taxon>
        <taxon>eudicotyledons</taxon>
        <taxon>Gunneridae</taxon>
        <taxon>Pentapetalae</taxon>
        <taxon>rosids</taxon>
        <taxon>fabids</taxon>
        <taxon>Malpighiales</taxon>
        <taxon>Euphorbiaceae</taxon>
        <taxon>Acalyphoideae</taxon>
        <taxon>Acalypheae</taxon>
        <taxon>Ricinus</taxon>
    </lineage>
</organism>
<proteinExistence type="predicted"/>
<keyword evidence="1" id="KW-0812">Transmembrane</keyword>
<keyword evidence="3" id="KW-1185">Reference proteome</keyword>
<sequence>MHFLRPPIHGNDKLKKTNNKLFLCLRPAVVEDFLANSKGGTAASQVLKLIDMERKDGVLFPSVYPSPEGDAAIARQNKKSKKKFLRAVKAVFFETSLAKKIKKRTSTKKKKYSTGETISNVDKDLDLVKEKLLHQKLSKKFTGRNIVSYYAPSVNSSSVCSSAPSLNNSKRFLERVISLGPSNPILENNIKKQENGKGHYGSNTGLFLLLVTLTVLVLWGKVYAILCTSTWLFFVPNWSNVSGKKLLKNGRVHSQSMDLEEYKKKIIMEGFLDRNRNRFP</sequence>
<dbReference type="InParanoid" id="B9SIH0"/>
<protein>
    <submittedName>
        <fullName evidence="2">Uncharacterized protein</fullName>
    </submittedName>
</protein>
<feature type="transmembrane region" description="Helical" evidence="1">
    <location>
        <begin position="206"/>
        <end position="234"/>
    </location>
</feature>
<dbReference type="AlphaFoldDB" id="B9SIH0"/>
<dbReference type="PANTHER" id="PTHR34379:SF6">
    <property type="entry name" value="PROTEIN 3F"/>
    <property type="match status" value="1"/>
</dbReference>
<evidence type="ECO:0000256" key="1">
    <source>
        <dbReference type="SAM" id="Phobius"/>
    </source>
</evidence>
<evidence type="ECO:0000313" key="3">
    <source>
        <dbReference type="Proteomes" id="UP000008311"/>
    </source>
</evidence>